<dbReference type="GO" id="GO:0006353">
    <property type="term" value="P:DNA-templated transcription termination"/>
    <property type="evidence" value="ECO:0007669"/>
    <property type="project" value="UniProtKB-KW"/>
</dbReference>
<dbReference type="AlphaFoldDB" id="A0A081NVM9"/>
<dbReference type="EMBL" id="JNVM01000036">
    <property type="protein sequence ID" value="KEQ22502.1"/>
    <property type="molecule type" value="Genomic_DNA"/>
</dbReference>
<keyword evidence="2 4" id="KW-0805">Transcription regulation</keyword>
<dbReference type="InterPro" id="IPR036735">
    <property type="entry name" value="NGN_dom_sf"/>
</dbReference>
<name>A0A081NVM9_9BACL</name>
<evidence type="ECO:0000256" key="2">
    <source>
        <dbReference type="ARBA" id="ARBA00023015"/>
    </source>
</evidence>
<dbReference type="Pfam" id="PF02357">
    <property type="entry name" value="NusG"/>
    <property type="match status" value="1"/>
</dbReference>
<dbReference type="OrthoDB" id="1681764at2"/>
<dbReference type="InterPro" id="IPR001062">
    <property type="entry name" value="Transcrpt_antiterm_NusG"/>
</dbReference>
<comment type="function">
    <text evidence="4">Participates in transcription elongation, termination and antitermination.</text>
</comment>
<dbReference type="CDD" id="cd08000">
    <property type="entry name" value="NGN"/>
    <property type="match status" value="1"/>
</dbReference>
<reference evidence="6 7" key="1">
    <citation type="submission" date="2014-06" db="EMBL/GenBank/DDBJ databases">
        <title>Draft genome sequence of Paenibacillus sp. MSt1.</title>
        <authorList>
            <person name="Aw Y.K."/>
            <person name="Ong K.S."/>
            <person name="Gan H.M."/>
            <person name="Lee S.M."/>
        </authorList>
    </citation>
    <scope>NUCLEOTIDE SEQUENCE [LARGE SCALE GENOMIC DNA]</scope>
    <source>
        <strain evidence="6 7">MSt1</strain>
    </source>
</reference>
<evidence type="ECO:0000313" key="6">
    <source>
        <dbReference type="EMBL" id="KEQ22502.1"/>
    </source>
</evidence>
<evidence type="ECO:0000256" key="4">
    <source>
        <dbReference type="RuleBase" id="RU000538"/>
    </source>
</evidence>
<dbReference type="SUPFAM" id="SSF50104">
    <property type="entry name" value="Translation proteins SH3-like domain"/>
    <property type="match status" value="1"/>
</dbReference>
<keyword evidence="7" id="KW-1185">Reference proteome</keyword>
<dbReference type="NCBIfam" id="NF033641">
    <property type="entry name" value="antiterm_LoaP"/>
    <property type="match status" value="1"/>
</dbReference>
<dbReference type="SUPFAM" id="SSF82679">
    <property type="entry name" value="N-utilization substance G protein NusG, N-terminal domain"/>
    <property type="match status" value="1"/>
</dbReference>
<proteinExistence type="inferred from homology"/>
<dbReference type="SMART" id="SM00738">
    <property type="entry name" value="NGN"/>
    <property type="match status" value="1"/>
</dbReference>
<dbReference type="CDD" id="cd06091">
    <property type="entry name" value="KOW_NusG"/>
    <property type="match status" value="1"/>
</dbReference>
<comment type="caution">
    <text evidence="6">The sequence shown here is derived from an EMBL/GenBank/DDBJ whole genome shotgun (WGS) entry which is preliminary data.</text>
</comment>
<dbReference type="GO" id="GO:0031564">
    <property type="term" value="P:transcription antitermination"/>
    <property type="evidence" value="ECO:0007669"/>
    <property type="project" value="UniProtKB-KW"/>
</dbReference>
<organism evidence="6 7">
    <name type="scientific">Paenibacillus tyrfis</name>
    <dbReference type="NCBI Taxonomy" id="1501230"/>
    <lineage>
        <taxon>Bacteria</taxon>
        <taxon>Bacillati</taxon>
        <taxon>Bacillota</taxon>
        <taxon>Bacilli</taxon>
        <taxon>Bacillales</taxon>
        <taxon>Paenibacillaceae</taxon>
        <taxon>Paenibacillus</taxon>
    </lineage>
</organism>
<dbReference type="InterPro" id="IPR006645">
    <property type="entry name" value="NGN-like_dom"/>
</dbReference>
<keyword evidence="1 4" id="KW-0889">Transcription antitermination</keyword>
<feature type="domain" description="NusG-like N-terminal" evidence="5">
    <location>
        <begin position="1"/>
        <end position="111"/>
    </location>
</feature>
<protein>
    <recommendedName>
        <fullName evidence="4">Transcription termination/antitermination protein NusG</fullName>
    </recommendedName>
</protein>
<evidence type="ECO:0000256" key="3">
    <source>
        <dbReference type="ARBA" id="ARBA00023163"/>
    </source>
</evidence>
<evidence type="ECO:0000313" key="7">
    <source>
        <dbReference type="Proteomes" id="UP000028123"/>
    </source>
</evidence>
<comment type="similarity">
    <text evidence="4">Belongs to the NusG family.</text>
</comment>
<dbReference type="PANTHER" id="PTHR30265">
    <property type="entry name" value="RHO-INTERACTING TRANSCRIPTION TERMINATION FACTOR NUSG"/>
    <property type="match status" value="1"/>
</dbReference>
<dbReference type="GO" id="GO:0006354">
    <property type="term" value="P:DNA-templated transcription elongation"/>
    <property type="evidence" value="ECO:0007669"/>
    <property type="project" value="InterPro"/>
</dbReference>
<keyword evidence="3 4" id="KW-0804">Transcription</keyword>
<dbReference type="InterPro" id="IPR014722">
    <property type="entry name" value="Rib_uL2_dom2"/>
</dbReference>
<dbReference type="GO" id="GO:0032784">
    <property type="term" value="P:regulation of DNA-templated transcription elongation"/>
    <property type="evidence" value="ECO:0007669"/>
    <property type="project" value="InterPro"/>
</dbReference>
<dbReference type="Gene3D" id="2.30.30.30">
    <property type="match status" value="1"/>
</dbReference>
<evidence type="ECO:0000256" key="1">
    <source>
        <dbReference type="ARBA" id="ARBA00022814"/>
    </source>
</evidence>
<dbReference type="Proteomes" id="UP000028123">
    <property type="component" value="Unassembled WGS sequence"/>
</dbReference>
<dbReference type="InterPro" id="IPR047663">
    <property type="entry name" value="Transcription_antiterm_LoaP"/>
</dbReference>
<dbReference type="Gene3D" id="3.30.70.940">
    <property type="entry name" value="NusG, N-terminal domain"/>
    <property type="match status" value="1"/>
</dbReference>
<sequence length="184" mass="20974">MNWYALFVESGQEEVVQKFLNLYFDETSLHSVVPKRRVPEKKAGAVKHVLKKMFPGYVLIKTRMTDEVFHTLKKVPKCYKLLSQGTLYSKDKGTYYSKIDEREMSLILQLIGDGEIVGYSGIYIENSRVSVTSGPLQSMEGIITKIDRHKKRAKIRLNFMGAEKIIDVGVEILSPCIPQLQKAT</sequence>
<dbReference type="RefSeq" id="WP_036690984.1">
    <property type="nucleotide sequence ID" value="NZ_FYEP01000021.1"/>
</dbReference>
<keyword evidence="4" id="KW-0806">Transcription termination</keyword>
<dbReference type="InterPro" id="IPR043425">
    <property type="entry name" value="NusG-like"/>
</dbReference>
<gene>
    <name evidence="6" type="ORF">ET33_22680</name>
</gene>
<accession>A0A081NVM9</accession>
<dbReference type="PANTHER" id="PTHR30265:SF4">
    <property type="entry name" value="KOW MOTIF FAMILY PROTEIN, EXPRESSED"/>
    <property type="match status" value="1"/>
</dbReference>
<dbReference type="PRINTS" id="PR00338">
    <property type="entry name" value="NUSGTNSCPFCT"/>
</dbReference>
<dbReference type="InterPro" id="IPR008991">
    <property type="entry name" value="Translation_prot_SH3-like_sf"/>
</dbReference>
<dbReference type="eggNOG" id="COG0250">
    <property type="taxonomic scope" value="Bacteria"/>
</dbReference>
<evidence type="ECO:0000259" key="5">
    <source>
        <dbReference type="SMART" id="SM00738"/>
    </source>
</evidence>